<dbReference type="InterPro" id="IPR013325">
    <property type="entry name" value="RNA_pol_sigma_r2"/>
</dbReference>
<dbReference type="SUPFAM" id="SSF88659">
    <property type="entry name" value="Sigma3 and sigma4 domains of RNA polymerase sigma factors"/>
    <property type="match status" value="1"/>
</dbReference>
<protein>
    <submittedName>
        <fullName evidence="7">RNA polymerase sigma-32 factor</fullName>
    </submittedName>
</protein>
<evidence type="ECO:0000259" key="6">
    <source>
        <dbReference type="PROSITE" id="PS00715"/>
    </source>
</evidence>
<dbReference type="InterPro" id="IPR013324">
    <property type="entry name" value="RNA_pol_sigma_r3/r4-like"/>
</dbReference>
<dbReference type="Pfam" id="PF04542">
    <property type="entry name" value="Sigma70_r2"/>
    <property type="match status" value="1"/>
</dbReference>
<dbReference type="PROSITE" id="PS00715">
    <property type="entry name" value="SIGMA70_1"/>
    <property type="match status" value="1"/>
</dbReference>
<dbReference type="SUPFAM" id="SSF88946">
    <property type="entry name" value="Sigma2 domain of RNA polymerase sigma factors"/>
    <property type="match status" value="1"/>
</dbReference>
<sequence>MAEPITSDTADRRFIRRAMRAPLLSADHEQDLAVRWREAGDDGALHELTEAYMRLVIAMASRFRAYGLPMSDLVQEGAVGLMQAAERFEPSRAVRFSTYAGWWIRAAMQDYVMRNWSIVRAAPTAAGKSLFFNLRRLRARLGALEGSLTPDQRQAIAVELGVEEDEVASMAMRLAAGDRSLSTPISDDSAESWQDLIVDEAGSPEQQVSDHLDGQTRERVLALALKTLTPREREIIQARRLSEEPCTLEALGAQMGVSKERVRQIEQQALGRLREAIRAEVGDEALSGLV</sequence>
<dbReference type="NCBIfam" id="TIGR02937">
    <property type="entry name" value="sigma70-ECF"/>
    <property type="match status" value="1"/>
</dbReference>
<evidence type="ECO:0000256" key="3">
    <source>
        <dbReference type="ARBA" id="ARBA00023082"/>
    </source>
</evidence>
<comment type="similarity">
    <text evidence="1">Belongs to the sigma-70 factor family.</text>
</comment>
<dbReference type="PANTHER" id="PTHR30376">
    <property type="entry name" value="SIGMA FACTOR RPOH HEAT SHOCK RELATED"/>
    <property type="match status" value="1"/>
</dbReference>
<dbReference type="InterPro" id="IPR007627">
    <property type="entry name" value="RNA_pol_sigma70_r2"/>
</dbReference>
<evidence type="ECO:0000256" key="5">
    <source>
        <dbReference type="ARBA" id="ARBA00023163"/>
    </source>
</evidence>
<dbReference type="PANTHER" id="PTHR30376:SF3">
    <property type="entry name" value="RNA POLYMERASE SIGMA FACTOR RPOH"/>
    <property type="match status" value="1"/>
</dbReference>
<dbReference type="EMBL" id="JAUSVS010000003">
    <property type="protein sequence ID" value="MDQ0464243.1"/>
    <property type="molecule type" value="Genomic_DNA"/>
</dbReference>
<dbReference type="RefSeq" id="WP_307348772.1">
    <property type="nucleotide sequence ID" value="NZ_JAUSVS010000003.1"/>
</dbReference>
<dbReference type="InterPro" id="IPR000943">
    <property type="entry name" value="RNA_pol_sigma70"/>
</dbReference>
<reference evidence="7 8" key="1">
    <citation type="submission" date="2023-07" db="EMBL/GenBank/DDBJ databases">
        <title>Genomic Encyclopedia of Type Strains, Phase IV (KMG-IV): sequencing the most valuable type-strain genomes for metagenomic binning, comparative biology and taxonomic classification.</title>
        <authorList>
            <person name="Goeker M."/>
        </authorList>
    </citation>
    <scope>NUCLEOTIDE SEQUENCE [LARGE SCALE GENOMIC DNA]</scope>
    <source>
        <strain evidence="7 8">DSM 18695</strain>
    </source>
</reference>
<keyword evidence="2" id="KW-0805">Transcription regulation</keyword>
<dbReference type="CDD" id="cd06171">
    <property type="entry name" value="Sigma70_r4"/>
    <property type="match status" value="1"/>
</dbReference>
<dbReference type="PIRSF" id="PIRSF000770">
    <property type="entry name" value="RNA_pol_sigma-SigE/K"/>
    <property type="match status" value="1"/>
</dbReference>
<keyword evidence="4" id="KW-0238">DNA-binding</keyword>
<dbReference type="Proteomes" id="UP001228905">
    <property type="component" value="Unassembled WGS sequence"/>
</dbReference>
<accession>A0ABU0IQF1</accession>
<keyword evidence="3" id="KW-0731">Sigma factor</keyword>
<dbReference type="NCBIfam" id="NF005143">
    <property type="entry name" value="PRK06596.1"/>
    <property type="match status" value="1"/>
</dbReference>
<dbReference type="InterPro" id="IPR050813">
    <property type="entry name" value="Sigma-70_Factor"/>
</dbReference>
<evidence type="ECO:0000256" key="1">
    <source>
        <dbReference type="ARBA" id="ARBA00007788"/>
    </source>
</evidence>
<feature type="domain" description="RNA polymerase sigma-70" evidence="6">
    <location>
        <begin position="72"/>
        <end position="85"/>
    </location>
</feature>
<evidence type="ECO:0000256" key="4">
    <source>
        <dbReference type="ARBA" id="ARBA00023125"/>
    </source>
</evidence>
<keyword evidence="5" id="KW-0804">Transcription</keyword>
<dbReference type="InterPro" id="IPR007630">
    <property type="entry name" value="RNA_pol_sigma70_r4"/>
</dbReference>
<dbReference type="Gene3D" id="1.20.120.1810">
    <property type="match status" value="1"/>
</dbReference>
<name>A0ABU0IQF1_9CAUL</name>
<evidence type="ECO:0000313" key="7">
    <source>
        <dbReference type="EMBL" id="MDQ0464243.1"/>
    </source>
</evidence>
<dbReference type="Pfam" id="PF04545">
    <property type="entry name" value="Sigma70_r4"/>
    <property type="match status" value="1"/>
</dbReference>
<keyword evidence="8" id="KW-1185">Reference proteome</keyword>
<organism evidence="7 8">
    <name type="scientific">Caulobacter ginsengisoli</name>
    <dbReference type="NCBI Taxonomy" id="400775"/>
    <lineage>
        <taxon>Bacteria</taxon>
        <taxon>Pseudomonadati</taxon>
        <taxon>Pseudomonadota</taxon>
        <taxon>Alphaproteobacteria</taxon>
        <taxon>Caulobacterales</taxon>
        <taxon>Caulobacteraceae</taxon>
        <taxon>Caulobacter</taxon>
    </lineage>
</organism>
<proteinExistence type="inferred from homology"/>
<dbReference type="InterPro" id="IPR014284">
    <property type="entry name" value="RNA_pol_sigma-70_dom"/>
</dbReference>
<dbReference type="PRINTS" id="PR00046">
    <property type="entry name" value="SIGMA70FCT"/>
</dbReference>
<gene>
    <name evidence="7" type="ORF">QO010_002024</name>
</gene>
<evidence type="ECO:0000256" key="2">
    <source>
        <dbReference type="ARBA" id="ARBA00023015"/>
    </source>
</evidence>
<dbReference type="Gene3D" id="1.20.140.160">
    <property type="match status" value="1"/>
</dbReference>
<comment type="caution">
    <text evidence="7">The sequence shown here is derived from an EMBL/GenBank/DDBJ whole genome shotgun (WGS) entry which is preliminary data.</text>
</comment>
<dbReference type="NCBIfam" id="NF005693">
    <property type="entry name" value="PRK07500.1"/>
    <property type="match status" value="1"/>
</dbReference>
<evidence type="ECO:0000313" key="8">
    <source>
        <dbReference type="Proteomes" id="UP001228905"/>
    </source>
</evidence>